<organism evidence="3 4">
    <name type="scientific">Sorangium cellulosum</name>
    <name type="common">Polyangium cellulosum</name>
    <dbReference type="NCBI Taxonomy" id="56"/>
    <lineage>
        <taxon>Bacteria</taxon>
        <taxon>Pseudomonadati</taxon>
        <taxon>Myxococcota</taxon>
        <taxon>Polyangia</taxon>
        <taxon>Polyangiales</taxon>
        <taxon>Polyangiaceae</taxon>
        <taxon>Sorangium</taxon>
    </lineage>
</organism>
<dbReference type="Gene3D" id="3.90.182.10">
    <property type="entry name" value="Toxin - Anthrax Protective Antigen,domain 1"/>
    <property type="match status" value="1"/>
</dbReference>
<dbReference type="SMART" id="SM00495">
    <property type="entry name" value="ChtBD3"/>
    <property type="match status" value="1"/>
</dbReference>
<evidence type="ECO:0000259" key="2">
    <source>
        <dbReference type="PROSITE" id="PS51820"/>
    </source>
</evidence>
<dbReference type="GO" id="GO:0004553">
    <property type="term" value="F:hydrolase activity, hydrolyzing O-glycosyl compounds"/>
    <property type="evidence" value="ECO:0007669"/>
    <property type="project" value="InterPro"/>
</dbReference>
<protein>
    <recommendedName>
        <fullName evidence="2">PA14 domain-containing protein</fullName>
    </recommendedName>
</protein>
<sequence length="454" mass="49071">MLLGALGASACVSGADEELLGVAALKWGSYDLTSSYTGTIGDTRGWIIEWEVPELLNESTAWMAVGQWYYGLESGIYHTPEGWFVYYFGDDNGLAGNHPNCGTTWSSGSTCGGTLGGNLGYLQPGQQLVFKYERCTPAHVADVNGSVICLYVDMKDGTGWQFLAEDAPGTVEMYTHDVEHWADDGYVTPQISCDDPIKMLRQERKTAAGVWEPMSSASTWAFNQAAPYAYQNRNLTASPSTWEACTPAPDGTGNGLRGEYFSNTSLSGTPLVRTDPAVNFDWGSGSPAGSIPADDFSVRWTGEVEPRYSETYTFTTLSDDGVRLWVNGALLIDNWTPHSPTLDSATISLVAGQRYDLKLEYFESSVDAVSKLYWSSPSQVREVIPKGRLHAAGPSCSGAPAWASAQVYSPGTQVTEGGHLWTATQQIWWSNPACPPSAPASWCPAEWADLGACN</sequence>
<dbReference type="GO" id="GO:0030246">
    <property type="term" value="F:carbohydrate binding"/>
    <property type="evidence" value="ECO:0007669"/>
    <property type="project" value="InterPro"/>
</dbReference>
<feature type="domain" description="PA14" evidence="2">
    <location>
        <begin position="251"/>
        <end position="388"/>
    </location>
</feature>
<accession>A0A150RKC8</accession>
<dbReference type="PROSITE" id="PS51820">
    <property type="entry name" value="PA14"/>
    <property type="match status" value="1"/>
</dbReference>
<dbReference type="Proteomes" id="UP000075635">
    <property type="component" value="Unassembled WGS sequence"/>
</dbReference>
<evidence type="ECO:0000256" key="1">
    <source>
        <dbReference type="ARBA" id="ARBA00022801"/>
    </source>
</evidence>
<dbReference type="GO" id="GO:0005975">
    <property type="term" value="P:carbohydrate metabolic process"/>
    <property type="evidence" value="ECO:0007669"/>
    <property type="project" value="InterPro"/>
</dbReference>
<gene>
    <name evidence="3" type="ORF">BE17_42985</name>
</gene>
<dbReference type="EMBL" id="JEMB01002500">
    <property type="protein sequence ID" value="KYF80744.1"/>
    <property type="molecule type" value="Genomic_DNA"/>
</dbReference>
<reference evidence="3 4" key="1">
    <citation type="submission" date="2014-02" db="EMBL/GenBank/DDBJ databases">
        <title>The small core and large imbalanced accessory genome model reveals a collaborative survival strategy of Sorangium cellulosum strains in nature.</title>
        <authorList>
            <person name="Han K."/>
            <person name="Peng R."/>
            <person name="Blom J."/>
            <person name="Li Y.-Z."/>
        </authorList>
    </citation>
    <scope>NUCLEOTIDE SEQUENCE [LARGE SCALE GENOMIC DNA]</scope>
    <source>
        <strain evidence="3 4">So0011-07</strain>
    </source>
</reference>
<dbReference type="SUPFAM" id="SSF51055">
    <property type="entry name" value="Carbohydrate binding domain"/>
    <property type="match status" value="1"/>
</dbReference>
<proteinExistence type="predicted"/>
<dbReference type="InterPro" id="IPR011658">
    <property type="entry name" value="PA14_dom"/>
</dbReference>
<dbReference type="AlphaFoldDB" id="A0A150RKC8"/>
<dbReference type="InterPro" id="IPR003610">
    <property type="entry name" value="CBM5/12"/>
</dbReference>
<dbReference type="GO" id="GO:0005576">
    <property type="term" value="C:extracellular region"/>
    <property type="evidence" value="ECO:0007669"/>
    <property type="project" value="InterPro"/>
</dbReference>
<dbReference type="SMART" id="SM00758">
    <property type="entry name" value="PA14"/>
    <property type="match status" value="1"/>
</dbReference>
<evidence type="ECO:0000313" key="3">
    <source>
        <dbReference type="EMBL" id="KYF80744.1"/>
    </source>
</evidence>
<name>A0A150RKC8_SORCE</name>
<dbReference type="Pfam" id="PF07691">
    <property type="entry name" value="PA14"/>
    <property type="match status" value="1"/>
</dbReference>
<comment type="caution">
    <text evidence="3">The sequence shown here is derived from an EMBL/GenBank/DDBJ whole genome shotgun (WGS) entry which is preliminary data.</text>
</comment>
<dbReference type="InterPro" id="IPR036573">
    <property type="entry name" value="CBM_sf_5/12"/>
</dbReference>
<dbReference type="SUPFAM" id="SSF56988">
    <property type="entry name" value="Anthrax protective antigen"/>
    <property type="match status" value="1"/>
</dbReference>
<keyword evidence="1" id="KW-0378">Hydrolase</keyword>
<dbReference type="InterPro" id="IPR037524">
    <property type="entry name" value="PA14/GLEYA"/>
</dbReference>
<evidence type="ECO:0000313" key="4">
    <source>
        <dbReference type="Proteomes" id="UP000075635"/>
    </source>
</evidence>